<keyword evidence="1 6" id="KW-0645">Protease</keyword>
<reference evidence="9" key="1">
    <citation type="journal article" date="2020" name="Fungal Divers.">
        <title>Resolving the Mortierellaceae phylogeny through synthesis of multi-gene phylogenetics and phylogenomics.</title>
        <authorList>
            <person name="Vandepol N."/>
            <person name="Liber J."/>
            <person name="Desiro A."/>
            <person name="Na H."/>
            <person name="Kennedy M."/>
            <person name="Barry K."/>
            <person name="Grigoriev I.V."/>
            <person name="Miller A.N."/>
            <person name="O'Donnell K."/>
            <person name="Stajich J.E."/>
            <person name="Bonito G."/>
        </authorList>
    </citation>
    <scope>NUCLEOTIDE SEQUENCE</scope>
    <source>
        <strain evidence="9">NRRL 6426</strain>
    </source>
</reference>
<keyword evidence="7" id="KW-0812">Transmembrane</keyword>
<comment type="cofactor">
    <cofactor evidence="6">
        <name>Zn(2+)</name>
        <dbReference type="ChEBI" id="CHEBI:29105"/>
    </cofactor>
    <text evidence="6">Binds 1 zinc ion per subunit.</text>
</comment>
<comment type="caution">
    <text evidence="9">The sequence shown here is derived from an EMBL/GenBank/DDBJ whole genome shotgun (WGS) entry which is preliminary data.</text>
</comment>
<dbReference type="PANTHER" id="PTHR22726">
    <property type="entry name" value="METALLOENDOPEPTIDASE OMA1"/>
    <property type="match status" value="1"/>
</dbReference>
<evidence type="ECO:0000256" key="3">
    <source>
        <dbReference type="ARBA" id="ARBA00022801"/>
    </source>
</evidence>
<evidence type="ECO:0000256" key="2">
    <source>
        <dbReference type="ARBA" id="ARBA00022723"/>
    </source>
</evidence>
<accession>A0A9P5RYL0</accession>
<dbReference type="GO" id="GO:0006515">
    <property type="term" value="P:protein quality control for misfolded or incompletely synthesized proteins"/>
    <property type="evidence" value="ECO:0007669"/>
    <property type="project" value="TreeGrafter"/>
</dbReference>
<dbReference type="GO" id="GO:0004222">
    <property type="term" value="F:metalloendopeptidase activity"/>
    <property type="evidence" value="ECO:0007669"/>
    <property type="project" value="InterPro"/>
</dbReference>
<sequence>MLLKSIGQFAELTIRVASRPSLLKPSSTLADVAISSIGKRGSLTSSSGLRPLHYRRQNYPLSTNLRPSPIKVTTAYFHSSRQTQAASSVIPETLLALKMLQGEVLLVPAFIASHTLAYFTFGRKWFSNTASPSSKVVRVGRWVLRWSSIGLVVIMCLVGLEPAPNTGRMRLFFWTNDMAPVGAVGATGAVDVGAASTSAAVAILLSPSLSPPSEQPPGSEPVFLTAVEDREQPHVEEKGHVHIAGQLLQELKDNNLIVEDPDNKALQLVNHIFKNLLEGAVEDDGNHLKPYLKDSISPDSLKSTITFWNMDKTRAKVHVSKDKGQQTFADGFRNIVIEQDLVLAVGYDEDMVAAVLAHELAHAMQDHVHEHVSYQTTIFNAGCKSLTLVLAGLGG</sequence>
<evidence type="ECO:0000256" key="1">
    <source>
        <dbReference type="ARBA" id="ARBA00022670"/>
    </source>
</evidence>
<keyword evidence="7" id="KW-1133">Transmembrane helix</keyword>
<protein>
    <recommendedName>
        <fullName evidence="8">Peptidase M48 domain-containing protein</fullName>
    </recommendedName>
</protein>
<keyword evidence="5 6" id="KW-0482">Metalloprotease</keyword>
<evidence type="ECO:0000256" key="5">
    <source>
        <dbReference type="ARBA" id="ARBA00023049"/>
    </source>
</evidence>
<comment type="similarity">
    <text evidence="6">Belongs to the peptidase M48 family.</text>
</comment>
<keyword evidence="4 6" id="KW-0862">Zinc</keyword>
<feature type="transmembrane region" description="Helical" evidence="7">
    <location>
        <begin position="104"/>
        <end position="122"/>
    </location>
</feature>
<keyword evidence="3 6" id="KW-0378">Hydrolase</keyword>
<proteinExistence type="inferred from homology"/>
<keyword evidence="2" id="KW-0479">Metal-binding</keyword>
<evidence type="ECO:0000313" key="10">
    <source>
        <dbReference type="Proteomes" id="UP000748756"/>
    </source>
</evidence>
<organism evidence="9 10">
    <name type="scientific">Linnemannia schmuckeri</name>
    <dbReference type="NCBI Taxonomy" id="64567"/>
    <lineage>
        <taxon>Eukaryota</taxon>
        <taxon>Fungi</taxon>
        <taxon>Fungi incertae sedis</taxon>
        <taxon>Mucoromycota</taxon>
        <taxon>Mortierellomycotina</taxon>
        <taxon>Mortierellomycetes</taxon>
        <taxon>Mortierellales</taxon>
        <taxon>Mortierellaceae</taxon>
        <taxon>Linnemannia</taxon>
    </lineage>
</organism>
<dbReference type="InterPro" id="IPR001915">
    <property type="entry name" value="Peptidase_M48"/>
</dbReference>
<gene>
    <name evidence="9" type="ORF">BG015_007337</name>
</gene>
<evidence type="ECO:0000256" key="4">
    <source>
        <dbReference type="ARBA" id="ARBA00022833"/>
    </source>
</evidence>
<dbReference type="GO" id="GO:0034982">
    <property type="term" value="P:mitochondrial protein processing"/>
    <property type="evidence" value="ECO:0007669"/>
    <property type="project" value="TreeGrafter"/>
</dbReference>
<keyword evidence="10" id="KW-1185">Reference proteome</keyword>
<dbReference type="AlphaFoldDB" id="A0A9P5RYL0"/>
<dbReference type="Proteomes" id="UP000748756">
    <property type="component" value="Unassembled WGS sequence"/>
</dbReference>
<dbReference type="GO" id="GO:0005743">
    <property type="term" value="C:mitochondrial inner membrane"/>
    <property type="evidence" value="ECO:0007669"/>
    <property type="project" value="TreeGrafter"/>
</dbReference>
<evidence type="ECO:0000256" key="6">
    <source>
        <dbReference type="RuleBase" id="RU003983"/>
    </source>
</evidence>
<dbReference type="Pfam" id="PF01435">
    <property type="entry name" value="Peptidase_M48"/>
    <property type="match status" value="1"/>
</dbReference>
<dbReference type="EMBL" id="JAAAUQ010000377">
    <property type="protein sequence ID" value="KAF9150831.1"/>
    <property type="molecule type" value="Genomic_DNA"/>
</dbReference>
<feature type="domain" description="Peptidase M48" evidence="8">
    <location>
        <begin position="305"/>
        <end position="375"/>
    </location>
</feature>
<evidence type="ECO:0000256" key="7">
    <source>
        <dbReference type="SAM" id="Phobius"/>
    </source>
</evidence>
<dbReference type="Gene3D" id="3.30.2010.10">
    <property type="entry name" value="Metalloproteases ('zincins'), catalytic domain"/>
    <property type="match status" value="1"/>
</dbReference>
<keyword evidence="7" id="KW-0472">Membrane</keyword>
<evidence type="ECO:0000259" key="8">
    <source>
        <dbReference type="Pfam" id="PF01435"/>
    </source>
</evidence>
<dbReference type="GO" id="GO:0046872">
    <property type="term" value="F:metal ion binding"/>
    <property type="evidence" value="ECO:0007669"/>
    <property type="project" value="UniProtKB-KW"/>
</dbReference>
<feature type="transmembrane region" description="Helical" evidence="7">
    <location>
        <begin position="142"/>
        <end position="160"/>
    </location>
</feature>
<dbReference type="PANTHER" id="PTHR22726:SF18">
    <property type="entry name" value="PEPTIDASE M48 DOMAIN-CONTAINING PROTEIN"/>
    <property type="match status" value="1"/>
</dbReference>
<evidence type="ECO:0000313" key="9">
    <source>
        <dbReference type="EMBL" id="KAF9150831.1"/>
    </source>
</evidence>
<name>A0A9P5RYL0_9FUNG</name>
<dbReference type="InterPro" id="IPR051156">
    <property type="entry name" value="Mito/Outer_Membr_Metalloprot"/>
</dbReference>
<dbReference type="OrthoDB" id="7464992at2759"/>